<proteinExistence type="predicted"/>
<name>A0ACC2SX96_9FUNG</name>
<organism evidence="1 2">
    <name type="scientific">Entomophthora muscae</name>
    <dbReference type="NCBI Taxonomy" id="34485"/>
    <lineage>
        <taxon>Eukaryota</taxon>
        <taxon>Fungi</taxon>
        <taxon>Fungi incertae sedis</taxon>
        <taxon>Zoopagomycota</taxon>
        <taxon>Entomophthoromycotina</taxon>
        <taxon>Entomophthoromycetes</taxon>
        <taxon>Entomophthorales</taxon>
        <taxon>Entomophthoraceae</taxon>
        <taxon>Entomophthora</taxon>
    </lineage>
</organism>
<dbReference type="EMBL" id="QTSX02004274">
    <property type="protein sequence ID" value="KAJ9066883.1"/>
    <property type="molecule type" value="Genomic_DNA"/>
</dbReference>
<comment type="caution">
    <text evidence="1">The sequence shown here is derived from an EMBL/GenBank/DDBJ whole genome shotgun (WGS) entry which is preliminary data.</text>
</comment>
<sequence length="188" mass="21424">MFRSLYCIIPIITQLWYLILRSIIFHVEEIPIPLLFLATIGTDIPGILNLVVLLLDPAFAAAFEAILRKRNIKVPRFLDSRLPTEKLPPPPCLLLDPVLPENIDEIGYFAPLRRISRAIHSITPEPSIRSTRCFLSSLLSCFRPHPLKDDSRHSSLQMETPQVSLLSPLATPSDYRYTHEATSFIKRI</sequence>
<protein>
    <submittedName>
        <fullName evidence="1">Uncharacterized protein</fullName>
    </submittedName>
</protein>
<evidence type="ECO:0000313" key="2">
    <source>
        <dbReference type="Proteomes" id="UP001165960"/>
    </source>
</evidence>
<gene>
    <name evidence="1" type="ORF">DSO57_1005263</name>
</gene>
<keyword evidence="2" id="KW-1185">Reference proteome</keyword>
<evidence type="ECO:0000313" key="1">
    <source>
        <dbReference type="EMBL" id="KAJ9066883.1"/>
    </source>
</evidence>
<accession>A0ACC2SX96</accession>
<reference evidence="1" key="1">
    <citation type="submission" date="2022-04" db="EMBL/GenBank/DDBJ databases">
        <title>Genome of the entomopathogenic fungus Entomophthora muscae.</title>
        <authorList>
            <person name="Elya C."/>
            <person name="Lovett B.R."/>
            <person name="Lee E."/>
            <person name="Macias A.M."/>
            <person name="Hajek A.E."/>
            <person name="De Bivort B.L."/>
            <person name="Kasson M.T."/>
            <person name="De Fine Licht H.H."/>
            <person name="Stajich J.E."/>
        </authorList>
    </citation>
    <scope>NUCLEOTIDE SEQUENCE</scope>
    <source>
        <strain evidence="1">Berkeley</strain>
    </source>
</reference>
<dbReference type="Proteomes" id="UP001165960">
    <property type="component" value="Unassembled WGS sequence"/>
</dbReference>